<dbReference type="InterPro" id="IPR036086">
    <property type="entry name" value="ParB/Sulfiredoxin_sf"/>
</dbReference>
<evidence type="ECO:0000313" key="2">
    <source>
        <dbReference type="Proteomes" id="UP000438991"/>
    </source>
</evidence>
<gene>
    <name evidence="1" type="ORF">GJ689_21500</name>
</gene>
<accession>A0A9X4XP98</accession>
<protein>
    <recommendedName>
        <fullName evidence="3">ParB/Sulfiredoxin domain-containing protein</fullName>
    </recommendedName>
</protein>
<evidence type="ECO:0008006" key="3">
    <source>
        <dbReference type="Google" id="ProtNLM"/>
    </source>
</evidence>
<dbReference type="Proteomes" id="UP000438991">
    <property type="component" value="Unassembled WGS sequence"/>
</dbReference>
<dbReference type="RefSeq" id="WP_155481161.1">
    <property type="nucleotide sequence ID" value="NZ_WNKV01000020.1"/>
</dbReference>
<comment type="caution">
    <text evidence="1">The sequence shown here is derived from an EMBL/GenBank/DDBJ whole genome shotgun (WGS) entry which is preliminary data.</text>
</comment>
<dbReference type="EMBL" id="WNKV01000020">
    <property type="protein sequence ID" value="MTW18780.1"/>
    <property type="molecule type" value="Genomic_DNA"/>
</dbReference>
<dbReference type="SUPFAM" id="SSF110849">
    <property type="entry name" value="ParB/Sulfiredoxin"/>
    <property type="match status" value="1"/>
</dbReference>
<reference evidence="1 2" key="1">
    <citation type="submission" date="2019-11" db="EMBL/GenBank/DDBJ databases">
        <title>Whole-genome sequence of Rhodoplanes serenus DSM 18633, type strain.</title>
        <authorList>
            <person name="Kyndt J.A."/>
            <person name="Meyer T.E."/>
        </authorList>
    </citation>
    <scope>NUCLEOTIDE SEQUENCE [LARGE SCALE GENOMIC DNA]</scope>
    <source>
        <strain evidence="1 2">DSM 18633</strain>
    </source>
</reference>
<name>A0A9X4XP98_9BRAD</name>
<sequence>MQFQVGTSGVFFEIPDEWWQFAEMDRFSPHRGGGYFPYRAGAEEDVEVVPIGDVEPPQRSEGVPLFKKYKLLPVLFAFTSPECELPPVEVNVIDSGGRYRFRVKNGYHRFYASAAVGYTRLPIILRQPFEFEARD</sequence>
<proteinExistence type="predicted"/>
<evidence type="ECO:0000313" key="1">
    <source>
        <dbReference type="EMBL" id="MTW18780.1"/>
    </source>
</evidence>
<dbReference type="AlphaFoldDB" id="A0A9X4XP98"/>
<organism evidence="1 2">
    <name type="scientific">Rhodoplanes serenus</name>
    <dbReference type="NCBI Taxonomy" id="200615"/>
    <lineage>
        <taxon>Bacteria</taxon>
        <taxon>Pseudomonadati</taxon>
        <taxon>Pseudomonadota</taxon>
        <taxon>Alphaproteobacteria</taxon>
        <taxon>Hyphomicrobiales</taxon>
        <taxon>Nitrobacteraceae</taxon>
        <taxon>Rhodoplanes</taxon>
    </lineage>
</organism>